<evidence type="ECO:0000313" key="2">
    <source>
        <dbReference type="Proteomes" id="UP000076021"/>
    </source>
</evidence>
<dbReference type="RefSeq" id="WP_066788264.1">
    <property type="nucleotide sequence ID" value="NZ_CP014806.1"/>
</dbReference>
<reference evidence="1 2" key="1">
    <citation type="journal article" date="2016" name="Genome Announc.">
        <title>Whole-Genome Sequence of Rummeliibacillus stabekisii Strain PP9 Isolated from Antarctic Soil.</title>
        <authorList>
            <person name="da Mota F.F."/>
            <person name="Vollu R.E."/>
            <person name="Jurelevicius D."/>
            <person name="Seldin L."/>
        </authorList>
    </citation>
    <scope>NUCLEOTIDE SEQUENCE [LARGE SCALE GENOMIC DNA]</scope>
    <source>
        <strain evidence="1 2">PP9</strain>
    </source>
</reference>
<dbReference type="OrthoDB" id="9771372at2"/>
<dbReference type="Proteomes" id="UP000076021">
    <property type="component" value="Chromosome"/>
</dbReference>
<organism evidence="1 2">
    <name type="scientific">Rummeliibacillus stabekisii</name>
    <dbReference type="NCBI Taxonomy" id="241244"/>
    <lineage>
        <taxon>Bacteria</taxon>
        <taxon>Bacillati</taxon>
        <taxon>Bacillota</taxon>
        <taxon>Bacilli</taxon>
        <taxon>Bacillales</taxon>
        <taxon>Caryophanaceae</taxon>
        <taxon>Rummeliibacillus</taxon>
    </lineage>
</organism>
<dbReference type="EMBL" id="CP014806">
    <property type="protein sequence ID" value="AMW99410.1"/>
    <property type="molecule type" value="Genomic_DNA"/>
</dbReference>
<evidence type="ECO:0008006" key="3">
    <source>
        <dbReference type="Google" id="ProtNLM"/>
    </source>
</evidence>
<sequence length="91" mass="10294">MHLQGITPLHDYENILIVNEEGRTIFYDMADLSILQHLGFKPENFIGEKVTHLYKDLPNEESTILIVLQSGEPLCGVTQRLTAQNGFSYSS</sequence>
<dbReference type="KEGG" id="rst:ATY39_07970"/>
<keyword evidence="2" id="KW-1185">Reference proteome</keyword>
<dbReference type="STRING" id="241244.ATY39_07970"/>
<dbReference type="AlphaFoldDB" id="A0A143HD55"/>
<evidence type="ECO:0000313" key="1">
    <source>
        <dbReference type="EMBL" id="AMW99410.1"/>
    </source>
</evidence>
<protein>
    <recommendedName>
        <fullName evidence="3">PAS domain-containing protein</fullName>
    </recommendedName>
</protein>
<name>A0A143HD55_9BACL</name>
<reference evidence="2" key="2">
    <citation type="submission" date="2016-03" db="EMBL/GenBank/DDBJ databases">
        <authorList>
            <person name="Ploux O."/>
        </authorList>
    </citation>
    <scope>NUCLEOTIDE SEQUENCE [LARGE SCALE GENOMIC DNA]</scope>
    <source>
        <strain evidence="2">PP9</strain>
    </source>
</reference>
<proteinExistence type="predicted"/>
<accession>A0A143HD55</accession>
<gene>
    <name evidence="1" type="ORF">ATY39_07970</name>
</gene>